<sequence length="237" mass="26029">MTDKSAAADSSPISTTLILPSMAQNGMSSKRTFTLGTMRRGLFEAPPEGRKRKALVPDCGRGYDVLLLAAHGYDAYGLGISVKALENAKRKDGEGTYETKEGVERGKVTWLAEDFFKGDFQKDVEELPISIASINATSLVQTHDGIVGPAGRLVCLEWLTDKPASEGGPPWFLPPKVYKCHLQHPGEELPYDKDGDLKEADITEQSNSTGLESVAHFQPKRTFQRKGMMPREMLLTE</sequence>
<accession>A0A8H8R6N7</accession>
<dbReference type="Gene3D" id="3.40.50.150">
    <property type="entry name" value="Vaccinia Virus protein VP39"/>
    <property type="match status" value="1"/>
</dbReference>
<keyword evidence="3" id="KW-0949">S-adenosyl-L-methionine</keyword>
<organism evidence="4 5">
    <name type="scientific">Lachnellula hyalina</name>
    <dbReference type="NCBI Taxonomy" id="1316788"/>
    <lineage>
        <taxon>Eukaryota</taxon>
        <taxon>Fungi</taxon>
        <taxon>Dikarya</taxon>
        <taxon>Ascomycota</taxon>
        <taxon>Pezizomycotina</taxon>
        <taxon>Leotiomycetes</taxon>
        <taxon>Helotiales</taxon>
        <taxon>Lachnaceae</taxon>
        <taxon>Lachnellula</taxon>
    </lineage>
</organism>
<dbReference type="GO" id="GO:0008757">
    <property type="term" value="F:S-adenosylmethionine-dependent methyltransferase activity"/>
    <property type="evidence" value="ECO:0007669"/>
    <property type="project" value="InterPro"/>
</dbReference>
<evidence type="ECO:0000256" key="3">
    <source>
        <dbReference type="ARBA" id="ARBA00022691"/>
    </source>
</evidence>
<keyword evidence="1" id="KW-0489">Methyltransferase</keyword>
<dbReference type="EMBL" id="QGMH01000016">
    <property type="protein sequence ID" value="TVY29549.1"/>
    <property type="molecule type" value="Genomic_DNA"/>
</dbReference>
<dbReference type="GO" id="GO:0032259">
    <property type="term" value="P:methylation"/>
    <property type="evidence" value="ECO:0007669"/>
    <property type="project" value="UniProtKB-KW"/>
</dbReference>
<dbReference type="RefSeq" id="XP_031008336.1">
    <property type="nucleotide sequence ID" value="XM_031145957.1"/>
</dbReference>
<gene>
    <name evidence="4" type="ORF">LHYA1_G000969</name>
</gene>
<dbReference type="Pfam" id="PF05724">
    <property type="entry name" value="TPMT"/>
    <property type="match status" value="1"/>
</dbReference>
<dbReference type="AlphaFoldDB" id="A0A8H8R6N7"/>
<reference evidence="4 5" key="1">
    <citation type="submission" date="2018-05" db="EMBL/GenBank/DDBJ databases">
        <title>Genome sequencing and assembly of the regulated plant pathogen Lachnellula willkommii and related sister species for the development of diagnostic species identification markers.</title>
        <authorList>
            <person name="Giroux E."/>
            <person name="Bilodeau G."/>
        </authorList>
    </citation>
    <scope>NUCLEOTIDE SEQUENCE [LARGE SCALE GENOMIC DNA]</scope>
    <source>
        <strain evidence="4 5">CBS 185.66</strain>
    </source>
</reference>
<protein>
    <submittedName>
        <fullName evidence="4">Uncharacterized protein</fullName>
    </submittedName>
</protein>
<proteinExistence type="predicted"/>
<evidence type="ECO:0000256" key="2">
    <source>
        <dbReference type="ARBA" id="ARBA00022679"/>
    </source>
</evidence>
<dbReference type="InterPro" id="IPR029063">
    <property type="entry name" value="SAM-dependent_MTases_sf"/>
</dbReference>
<dbReference type="Proteomes" id="UP000431533">
    <property type="component" value="Unassembled WGS sequence"/>
</dbReference>
<comment type="caution">
    <text evidence="4">The sequence shown here is derived from an EMBL/GenBank/DDBJ whole genome shotgun (WGS) entry which is preliminary data.</text>
</comment>
<dbReference type="OrthoDB" id="276151at2759"/>
<evidence type="ECO:0000313" key="5">
    <source>
        <dbReference type="Proteomes" id="UP000431533"/>
    </source>
</evidence>
<dbReference type="SUPFAM" id="SSF53335">
    <property type="entry name" value="S-adenosyl-L-methionine-dependent methyltransferases"/>
    <property type="match status" value="1"/>
</dbReference>
<evidence type="ECO:0000313" key="4">
    <source>
        <dbReference type="EMBL" id="TVY29549.1"/>
    </source>
</evidence>
<evidence type="ECO:0000256" key="1">
    <source>
        <dbReference type="ARBA" id="ARBA00022603"/>
    </source>
</evidence>
<keyword evidence="5" id="KW-1185">Reference proteome</keyword>
<dbReference type="InterPro" id="IPR008854">
    <property type="entry name" value="TPMT"/>
</dbReference>
<dbReference type="GeneID" id="41981167"/>
<name>A0A8H8R6N7_9HELO</name>
<keyword evidence="2" id="KW-0808">Transferase</keyword>